<dbReference type="Proteomes" id="UP000594749">
    <property type="component" value="Chromosome"/>
</dbReference>
<proteinExistence type="predicted"/>
<reference evidence="3 4" key="1">
    <citation type="submission" date="2020-10" db="EMBL/GenBank/DDBJ databases">
        <title>Campylobacter and Helicobacter PacBio genomes.</title>
        <authorList>
            <person name="Lane C."/>
        </authorList>
    </citation>
    <scope>NUCLEOTIDE SEQUENCE [LARGE SCALE GENOMIC DNA]</scope>
    <source>
        <strain evidence="3 4">2016D-0077</strain>
    </source>
</reference>
<dbReference type="NCBIfam" id="TIGR02675">
    <property type="entry name" value="tape_meas_nterm"/>
    <property type="match status" value="1"/>
</dbReference>
<accession>A0A7M1LG39</accession>
<dbReference type="EMBL" id="CP063078">
    <property type="protein sequence ID" value="QOQ87271.1"/>
    <property type="molecule type" value="Genomic_DNA"/>
</dbReference>
<dbReference type="RefSeq" id="WP_025803632.1">
    <property type="nucleotide sequence ID" value="NZ_CP053842.1"/>
</dbReference>
<dbReference type="Pfam" id="PF20155">
    <property type="entry name" value="TMP_3"/>
    <property type="match status" value="1"/>
</dbReference>
<name>A0A7M1LG39_9BACT</name>
<sequence length="772" mass="83469">MSKDLSIKISVDSKDATSNVDKLSKGFENLKQKVDFGAHLAQLSAGLATLGAKFTSLVGKSLELADNFSMLKARVNLVSASNDEFIASMQTLFSISQNTASSFESTAGLYTSLKTATSNLSVSQRELLDVTKTINQTLLISGASASSSSAALIQLSQAFASGVLRGDELNSVLEQSPRLARAIAEGLGVSVGALRELGAEGKLSADEVFNALKNQGEVIDSEFSKMPLTIENARVKIQNSLLAMVGDLDSTSGASKGVANSLNLISVWIDNNRANIVEFGSDIYKSFELIGSALILVVNGVREGVLSMSAAVGDGVNNALSFVTSLIDSATSKLEGLINGINSFVGLSEVSLGKIGEVKIFNTDALKDEYSEVKKQNDMIFQSIKEQFNDIAKTSYNSAKKPLAPSQIKNIVTPTKQSTTPKRTISKKQANPQVQYKKALDKAIAYYDAIGDLENKRLKEKEKQSLKLKELGLNDLQISEYFAKEETKIKDEQNLEQLKSKERYYELLGEKVKASNTRLQIRALEMQKDGFSGQEISKALYGNENRKQNYDNLNSKMGFDTGISGSFMDKMFALNEFLETEKARIEAHYSSLEDLKVNHIAKENELDRMNMAYKMGIAGAGFDALGSLAMQFYKASDGKNRGALRAYQAMMVGKAIVNTYTAATNAYASAGNPILGAAMAAIAIAEGMAQVAMIKSQKFHFGGGVGLRSDEVNATLQTGEYVLSRKDVANLKDDRGTSGGVVIVNTLDRSVFDQWASSRDGKRVIKNVISDN</sequence>
<gene>
    <name evidence="3" type="ORF">IMC76_08705</name>
</gene>
<keyword evidence="1" id="KW-0175">Coiled coil</keyword>
<keyword evidence="4" id="KW-1185">Reference proteome</keyword>
<dbReference type="OrthoDB" id="5368703at2"/>
<evidence type="ECO:0000313" key="4">
    <source>
        <dbReference type="Proteomes" id="UP000594749"/>
    </source>
</evidence>
<dbReference type="Gene3D" id="1.10.287.950">
    <property type="entry name" value="Methyl-accepting chemotaxis protein"/>
    <property type="match status" value="1"/>
</dbReference>
<feature type="domain" description="Tape measure protein N-terminal" evidence="2">
    <location>
        <begin position="61"/>
        <end position="249"/>
    </location>
</feature>
<dbReference type="InterPro" id="IPR013491">
    <property type="entry name" value="Tape_meas_N"/>
</dbReference>
<protein>
    <submittedName>
        <fullName evidence="3">Tape measure protein</fullName>
    </submittedName>
</protein>
<evidence type="ECO:0000256" key="1">
    <source>
        <dbReference type="SAM" id="Coils"/>
    </source>
</evidence>
<dbReference type="AlphaFoldDB" id="A0A7M1LG39"/>
<feature type="coiled-coil region" evidence="1">
    <location>
        <begin position="575"/>
        <end position="612"/>
    </location>
</feature>
<evidence type="ECO:0000313" key="3">
    <source>
        <dbReference type="EMBL" id="QOQ87271.1"/>
    </source>
</evidence>
<organism evidence="3 4">
    <name type="scientific">Campylobacter corcagiensis</name>
    <dbReference type="NCBI Taxonomy" id="1448857"/>
    <lineage>
        <taxon>Bacteria</taxon>
        <taxon>Pseudomonadati</taxon>
        <taxon>Campylobacterota</taxon>
        <taxon>Epsilonproteobacteria</taxon>
        <taxon>Campylobacterales</taxon>
        <taxon>Campylobacteraceae</taxon>
        <taxon>Campylobacter</taxon>
    </lineage>
</organism>
<evidence type="ECO:0000259" key="2">
    <source>
        <dbReference type="Pfam" id="PF20155"/>
    </source>
</evidence>